<evidence type="ECO:0000256" key="3">
    <source>
        <dbReference type="ARBA" id="ARBA00022737"/>
    </source>
</evidence>
<dbReference type="InterPro" id="IPR007148">
    <property type="entry name" value="SSU_processome_Utp12"/>
</dbReference>
<dbReference type="InterPro" id="IPR019775">
    <property type="entry name" value="WD40_repeat_CS"/>
</dbReference>
<dbReference type="Pfam" id="PF00400">
    <property type="entry name" value="WD40"/>
    <property type="match status" value="5"/>
</dbReference>
<accession>A0AA40C629</accession>
<organism evidence="6 7">
    <name type="scientific">Immersiella caudata</name>
    <dbReference type="NCBI Taxonomy" id="314043"/>
    <lineage>
        <taxon>Eukaryota</taxon>
        <taxon>Fungi</taxon>
        <taxon>Dikarya</taxon>
        <taxon>Ascomycota</taxon>
        <taxon>Pezizomycotina</taxon>
        <taxon>Sordariomycetes</taxon>
        <taxon>Sordariomycetidae</taxon>
        <taxon>Sordariales</taxon>
        <taxon>Lasiosphaeriaceae</taxon>
        <taxon>Immersiella</taxon>
    </lineage>
</organism>
<dbReference type="GO" id="GO:0032040">
    <property type="term" value="C:small-subunit processome"/>
    <property type="evidence" value="ECO:0007669"/>
    <property type="project" value="TreeGrafter"/>
</dbReference>
<evidence type="ECO:0000313" key="6">
    <source>
        <dbReference type="EMBL" id="KAK0626527.1"/>
    </source>
</evidence>
<dbReference type="InterPro" id="IPR027145">
    <property type="entry name" value="PWP2"/>
</dbReference>
<dbReference type="Proteomes" id="UP001175000">
    <property type="component" value="Unassembled WGS sequence"/>
</dbReference>
<dbReference type="AlphaFoldDB" id="A0AA40C629"/>
<dbReference type="Pfam" id="PF04003">
    <property type="entry name" value="Utp12"/>
    <property type="match status" value="1"/>
</dbReference>
<dbReference type="InterPro" id="IPR036322">
    <property type="entry name" value="WD40_repeat_dom_sf"/>
</dbReference>
<sequence>MKTDFKFSNLLGTVYCRGNLLFSPDGTHLFSPVGNRVTVFNLVDNKSYTLPFSHRKNVARIGLTPQGNLLLSVDEDGQAILTSIQRRVVIYHFSFKAAVTALSFSPSGRHFAVGLGRKIEIWHVPSTPDANTAGDLEFAPFVRHHTHTQHFDDVRHIEWSTDSRFFLSASKDLTARIWSLNPEGGFTPTVLSGHRQGVVGAWFSKDQETIYTVSKDGAVFDWQYTGRPDQDVMQDDDDERWRIVNKHYFMQNSATLRCASFHPESSLLVAGFSNGLFGLYEMPDFNMIHTLSISQNEIDFVTINKSGEWLAFGASKLGQLLVWEWQSESYILKQQGHFDAMNALEYAPDGQRIVTTADDGKIKVWDVESGFCIVTFTEHTSGVTACEFAKKGSVLFTASLDGSIRAWDLIRYRNFRTFTAPERLSFSCLAVDPSGEIVAAGSVDSFDIHIWSVQTGQLLDRLTGHEGPVSSLAFAPNGGLLVSGSWDRTARIWSIFDRTQTSEPLQLQSDILDIAFRPDSLQIAVSTLDGQLSFWAVSDAEQVAGLDGRRDVSGGRKITDRRTAANVSGTKAFNTIRYSTDGSCLLAGGNSKYICLYSVTTMVLLKKFTVSVNLSLSGTREFLNSKLLTEAGPEGLLDDQGEASDLEARIDRSLPGSKRGDPSARKRLAEVRVSGVAFSPNGTAFCAASTEGLLVYSLDNTVQFDPFDLNMEITPASTLAVLRQEKDYLKALVMAFRLNEAGLIQRVFQAIPYTDIGLVVEQFPTVYVARLLRYVAAQTEQSPHVEFCLLWIKALVDKHGAWLTANRSKVDVELRIVARAVTKMKEEIRRLADENVYMVDYLLGQARDKESGTTSQALLEWSGIQGDGVKALPSSENKGLSLDDALQDAAAESEEEWIGLE</sequence>
<evidence type="ECO:0000313" key="7">
    <source>
        <dbReference type="Proteomes" id="UP001175000"/>
    </source>
</evidence>
<dbReference type="InterPro" id="IPR015943">
    <property type="entry name" value="WD40/YVTN_repeat-like_dom_sf"/>
</dbReference>
<dbReference type="PROSITE" id="PS50294">
    <property type="entry name" value="WD_REPEATS_REGION"/>
    <property type="match status" value="4"/>
</dbReference>
<dbReference type="GO" id="GO:0000462">
    <property type="term" value="P:maturation of SSU-rRNA from tricistronic rRNA transcript (SSU-rRNA, 5.8S rRNA, LSU-rRNA)"/>
    <property type="evidence" value="ECO:0007669"/>
    <property type="project" value="TreeGrafter"/>
</dbReference>
<dbReference type="PANTHER" id="PTHR19858:SF0">
    <property type="entry name" value="PERIODIC TRYPTOPHAN PROTEIN 2 HOMOLOG"/>
    <property type="match status" value="1"/>
</dbReference>
<feature type="repeat" description="WD" evidence="4">
    <location>
        <begin position="376"/>
        <end position="417"/>
    </location>
</feature>
<dbReference type="PROSITE" id="PS50082">
    <property type="entry name" value="WD_REPEATS_2"/>
    <property type="match status" value="5"/>
</dbReference>
<dbReference type="FunFam" id="2.130.10.10:FF:000470">
    <property type="entry name" value="Periodic tryptophan protein 2 homolog"/>
    <property type="match status" value="1"/>
</dbReference>
<dbReference type="SUPFAM" id="SSF50978">
    <property type="entry name" value="WD40 repeat-like"/>
    <property type="match status" value="1"/>
</dbReference>
<evidence type="ECO:0000256" key="1">
    <source>
        <dbReference type="ARBA" id="ARBA00010226"/>
    </source>
</evidence>
<dbReference type="Gene3D" id="2.130.10.10">
    <property type="entry name" value="YVTN repeat-like/Quinoprotein amine dehydrogenase"/>
    <property type="match status" value="3"/>
</dbReference>
<feature type="repeat" description="WD" evidence="4">
    <location>
        <begin position="334"/>
        <end position="375"/>
    </location>
</feature>
<dbReference type="PROSITE" id="PS00678">
    <property type="entry name" value="WD_REPEATS_1"/>
    <property type="match status" value="2"/>
</dbReference>
<feature type="repeat" description="WD" evidence="4">
    <location>
        <begin position="191"/>
        <end position="223"/>
    </location>
</feature>
<gene>
    <name evidence="6" type="ORF">B0T14DRAFT_472595</name>
</gene>
<name>A0AA40C629_9PEZI</name>
<comment type="caution">
    <text evidence="6">The sequence shown here is derived from an EMBL/GenBank/DDBJ whole genome shotgun (WGS) entry which is preliminary data.</text>
</comment>
<keyword evidence="2 4" id="KW-0853">WD repeat</keyword>
<dbReference type="InterPro" id="IPR001680">
    <property type="entry name" value="WD40_rpt"/>
</dbReference>
<dbReference type="CDD" id="cd00200">
    <property type="entry name" value="WD40"/>
    <property type="match status" value="1"/>
</dbReference>
<keyword evidence="7" id="KW-1185">Reference proteome</keyword>
<dbReference type="InterPro" id="IPR020472">
    <property type="entry name" value="WD40_PAC1"/>
</dbReference>
<proteinExistence type="inferred from homology"/>
<dbReference type="SUPFAM" id="SSF82171">
    <property type="entry name" value="DPP6 N-terminal domain-like"/>
    <property type="match status" value="1"/>
</dbReference>
<dbReference type="FunFam" id="2.130.10.10:FF:001680">
    <property type="entry name" value="Small nucleolar ribonucleoprotein complex subunit (Pwp2), putative"/>
    <property type="match status" value="1"/>
</dbReference>
<evidence type="ECO:0000259" key="5">
    <source>
        <dbReference type="Pfam" id="PF04003"/>
    </source>
</evidence>
<feature type="domain" description="Small-subunit processome Utp12" evidence="5">
    <location>
        <begin position="739"/>
        <end position="843"/>
    </location>
</feature>
<dbReference type="GO" id="GO:0034388">
    <property type="term" value="C:Pwp2p-containing subcomplex of 90S preribosome"/>
    <property type="evidence" value="ECO:0007669"/>
    <property type="project" value="TreeGrafter"/>
</dbReference>
<dbReference type="EMBL" id="JAULSU010000002">
    <property type="protein sequence ID" value="KAK0626527.1"/>
    <property type="molecule type" value="Genomic_DNA"/>
</dbReference>
<reference evidence="6" key="1">
    <citation type="submission" date="2023-06" db="EMBL/GenBank/DDBJ databases">
        <title>Genome-scale phylogeny and comparative genomics of the fungal order Sordariales.</title>
        <authorList>
            <consortium name="Lawrence Berkeley National Laboratory"/>
            <person name="Hensen N."/>
            <person name="Bonometti L."/>
            <person name="Westerberg I."/>
            <person name="Brannstrom I.O."/>
            <person name="Guillou S."/>
            <person name="Cros-Aarteil S."/>
            <person name="Calhoun S."/>
            <person name="Haridas S."/>
            <person name="Kuo A."/>
            <person name="Mondo S."/>
            <person name="Pangilinan J."/>
            <person name="Riley R."/>
            <person name="Labutti K."/>
            <person name="Andreopoulos B."/>
            <person name="Lipzen A."/>
            <person name="Chen C."/>
            <person name="Yanf M."/>
            <person name="Daum C."/>
            <person name="Ng V."/>
            <person name="Clum A."/>
            <person name="Steindorff A."/>
            <person name="Ohm R."/>
            <person name="Martin F."/>
            <person name="Silar P."/>
            <person name="Natvig D."/>
            <person name="Lalanne C."/>
            <person name="Gautier V."/>
            <person name="Ament-Velasquez S.L."/>
            <person name="Kruys A."/>
            <person name="Hutchinson M.I."/>
            <person name="Powell A.J."/>
            <person name="Barry K."/>
            <person name="Miller A.N."/>
            <person name="Grigoriev I.V."/>
            <person name="Debuchy R."/>
            <person name="Gladieux P."/>
            <person name="Thoren M.H."/>
            <person name="Johannesson H."/>
        </authorList>
    </citation>
    <scope>NUCLEOTIDE SEQUENCE</scope>
    <source>
        <strain evidence="6">CBS 606.72</strain>
    </source>
</reference>
<evidence type="ECO:0000256" key="2">
    <source>
        <dbReference type="ARBA" id="ARBA00022574"/>
    </source>
</evidence>
<feature type="repeat" description="WD" evidence="4">
    <location>
        <begin position="462"/>
        <end position="503"/>
    </location>
</feature>
<feature type="repeat" description="WD" evidence="4">
    <location>
        <begin position="147"/>
        <end position="181"/>
    </location>
</feature>
<comment type="similarity">
    <text evidence="1">Belongs to the WD repeat PWP2 family.</text>
</comment>
<dbReference type="SUPFAM" id="SSF50969">
    <property type="entry name" value="YVTN repeat-like/Quinoprotein amine dehydrogenase"/>
    <property type="match status" value="1"/>
</dbReference>
<keyword evidence="3" id="KW-0677">Repeat</keyword>
<dbReference type="InterPro" id="IPR011044">
    <property type="entry name" value="Quino_amine_DH_bsu"/>
</dbReference>
<dbReference type="GO" id="GO:0000028">
    <property type="term" value="P:ribosomal small subunit assembly"/>
    <property type="evidence" value="ECO:0007669"/>
    <property type="project" value="TreeGrafter"/>
</dbReference>
<dbReference type="SMART" id="SM00320">
    <property type="entry name" value="WD40"/>
    <property type="match status" value="13"/>
</dbReference>
<dbReference type="PRINTS" id="PR00320">
    <property type="entry name" value="GPROTEINBRPT"/>
</dbReference>
<dbReference type="PANTHER" id="PTHR19858">
    <property type="entry name" value="WD40 REPEAT PROTEIN"/>
    <property type="match status" value="1"/>
</dbReference>
<evidence type="ECO:0000256" key="4">
    <source>
        <dbReference type="PROSITE-ProRule" id="PRU00221"/>
    </source>
</evidence>
<dbReference type="FunFam" id="2.130.10.10:FF:000219">
    <property type="entry name" value="Periodic tryptophan protein 2"/>
    <property type="match status" value="1"/>
</dbReference>
<protein>
    <submittedName>
        <fullName evidence="6">WD40-repeat-containing domain protein</fullName>
    </submittedName>
</protein>